<dbReference type="InterPro" id="IPR003141">
    <property type="entry name" value="Pol/His_phosphatase_N"/>
</dbReference>
<dbReference type="GO" id="GO:0004534">
    <property type="term" value="F:5'-3' RNA exonuclease activity"/>
    <property type="evidence" value="ECO:0007669"/>
    <property type="project" value="TreeGrafter"/>
</dbReference>
<name>A0A7C9PFU7_9BURK</name>
<accession>A0A7C9PFU7</accession>
<dbReference type="SMART" id="SM00481">
    <property type="entry name" value="POLIIIAc"/>
    <property type="match status" value="1"/>
</dbReference>
<organism evidence="2 3">
    <name type="scientific">Ideonella livida</name>
    <dbReference type="NCBI Taxonomy" id="2707176"/>
    <lineage>
        <taxon>Bacteria</taxon>
        <taxon>Pseudomonadati</taxon>
        <taxon>Pseudomonadota</taxon>
        <taxon>Betaproteobacteria</taxon>
        <taxon>Burkholderiales</taxon>
        <taxon>Sphaerotilaceae</taxon>
        <taxon>Ideonella</taxon>
    </lineage>
</organism>
<dbReference type="CDD" id="cd07438">
    <property type="entry name" value="PHP_HisPPase_AMP"/>
    <property type="match status" value="1"/>
</dbReference>
<dbReference type="InterPro" id="IPR004013">
    <property type="entry name" value="PHP_dom"/>
</dbReference>
<dbReference type="InterPro" id="IPR052018">
    <property type="entry name" value="PHP_domain"/>
</dbReference>
<dbReference type="InterPro" id="IPR016195">
    <property type="entry name" value="Pol/histidinol_Pase-like"/>
</dbReference>
<sequence>MHLLNADLHCHSHHSDGALSPAELAHRAHAAGVQLWSLTDHDDLGGQAQARQAAQALGMDYVCGVEISVSFAGETVHVLGLDVDPTSPSLVQGLATMRNGRDARAQEMGRSLAAVGIHGAYEGALVLAGGQPQQLSRTHFARFLVAQGHCASMQEVFSRFMKAGKPGFVPHRWAGLGQTLGWIRDAGGVAVLAHPARYPFNPTLEWALFEEFKGHGGIGVEVTCGSHFPDEVQRYADMAQEFSLLASRGSDFHAPQESRVDLGDLPDLPSRVTPVWTLWADRLRHRTATPGWALSA</sequence>
<dbReference type="PANTHER" id="PTHR42924">
    <property type="entry name" value="EXONUCLEASE"/>
    <property type="match status" value="1"/>
</dbReference>
<reference evidence="2 3" key="1">
    <citation type="submission" date="2020-02" db="EMBL/GenBank/DDBJ databases">
        <title>Ideonella bacterium strain TBM-1.</title>
        <authorList>
            <person name="Chen W.-M."/>
        </authorList>
    </citation>
    <scope>NUCLEOTIDE SEQUENCE [LARGE SCALE GENOMIC DNA]</scope>
    <source>
        <strain evidence="2 3">TBM-1</strain>
    </source>
</reference>
<evidence type="ECO:0000313" key="3">
    <source>
        <dbReference type="Proteomes" id="UP000484255"/>
    </source>
</evidence>
<dbReference type="Gene3D" id="3.20.20.140">
    <property type="entry name" value="Metal-dependent hydrolases"/>
    <property type="match status" value="1"/>
</dbReference>
<proteinExistence type="predicted"/>
<comment type="caution">
    <text evidence="2">The sequence shown here is derived from an EMBL/GenBank/DDBJ whole genome shotgun (WGS) entry which is preliminary data.</text>
</comment>
<dbReference type="Proteomes" id="UP000484255">
    <property type="component" value="Unassembled WGS sequence"/>
</dbReference>
<evidence type="ECO:0000259" key="1">
    <source>
        <dbReference type="SMART" id="SM00481"/>
    </source>
</evidence>
<dbReference type="AlphaFoldDB" id="A0A7C9PFU7"/>
<evidence type="ECO:0000313" key="2">
    <source>
        <dbReference type="EMBL" id="NDY90648.1"/>
    </source>
</evidence>
<feature type="domain" description="Polymerase/histidinol phosphatase N-terminal" evidence="1">
    <location>
        <begin position="6"/>
        <end position="71"/>
    </location>
</feature>
<dbReference type="SUPFAM" id="SSF89550">
    <property type="entry name" value="PHP domain-like"/>
    <property type="match status" value="1"/>
</dbReference>
<dbReference type="EMBL" id="JAAGOH010000004">
    <property type="protein sequence ID" value="NDY90648.1"/>
    <property type="molecule type" value="Genomic_DNA"/>
</dbReference>
<keyword evidence="3" id="KW-1185">Reference proteome</keyword>
<gene>
    <name evidence="2" type="ORF">G3A44_05485</name>
</gene>
<dbReference type="GO" id="GO:0035312">
    <property type="term" value="F:5'-3' DNA exonuclease activity"/>
    <property type="evidence" value="ECO:0007669"/>
    <property type="project" value="TreeGrafter"/>
</dbReference>
<dbReference type="Gene3D" id="1.10.150.650">
    <property type="match status" value="1"/>
</dbReference>
<protein>
    <submittedName>
        <fullName evidence="2">PHP domain-containing protein</fullName>
    </submittedName>
</protein>
<dbReference type="RefSeq" id="WP_163456499.1">
    <property type="nucleotide sequence ID" value="NZ_JAAGOH010000004.1"/>
</dbReference>
<dbReference type="PANTHER" id="PTHR42924:SF3">
    <property type="entry name" value="POLYMERASE_HISTIDINOL PHOSPHATASE N-TERMINAL DOMAIN-CONTAINING PROTEIN"/>
    <property type="match status" value="1"/>
</dbReference>
<dbReference type="Pfam" id="PF02811">
    <property type="entry name" value="PHP"/>
    <property type="match status" value="1"/>
</dbReference>